<dbReference type="Gene3D" id="3.40.50.150">
    <property type="entry name" value="Vaccinia Virus protein VP39"/>
    <property type="match status" value="1"/>
</dbReference>
<evidence type="ECO:0000256" key="1">
    <source>
        <dbReference type="ARBA" id="ARBA00018517"/>
    </source>
</evidence>
<comment type="catalytic activity">
    <reaction evidence="4">
        <text>a 5'-end (N(7)-methyl 5'-triphosphoguanosine)-ribonucleoside in snoRNA + S-adenosyl-L-methionine = a 5'-end (N(2),N(7)-dimethyl 5'-triphosphoguanosine)-ribonucleoside in snoRNA + S-adenosyl-L-homocysteine + H(+)</text>
        <dbReference type="Rhea" id="RHEA:78475"/>
        <dbReference type="Rhea" id="RHEA-COMP:19086"/>
        <dbReference type="Rhea" id="RHEA-COMP:19088"/>
        <dbReference type="ChEBI" id="CHEBI:15378"/>
        <dbReference type="ChEBI" id="CHEBI:57856"/>
        <dbReference type="ChEBI" id="CHEBI:59789"/>
        <dbReference type="ChEBI" id="CHEBI:156461"/>
        <dbReference type="ChEBI" id="CHEBI:172880"/>
    </reaction>
    <physiologicalReaction direction="left-to-right" evidence="4">
        <dbReference type="Rhea" id="RHEA:78476"/>
    </physiologicalReaction>
</comment>
<dbReference type="InterPro" id="IPR019012">
    <property type="entry name" value="RNA_cap_Gua-N2-MeTrfase"/>
</dbReference>
<comment type="similarity">
    <text evidence="2">Belongs to the methyltransferase superfamily. Trimethylguanosine synthase family.</text>
</comment>
<dbReference type="InParanoid" id="A0A0G4G6F2"/>
<reference evidence="8 9" key="1">
    <citation type="submission" date="2014-11" db="EMBL/GenBank/DDBJ databases">
        <authorList>
            <person name="Zhu J."/>
            <person name="Qi W."/>
            <person name="Song R."/>
        </authorList>
    </citation>
    <scope>NUCLEOTIDE SEQUENCE [LARGE SCALE GENOMIC DNA]</scope>
</reference>
<dbReference type="GO" id="GO:0036261">
    <property type="term" value="P:7-methylguanosine cap hypermethylation"/>
    <property type="evidence" value="ECO:0007669"/>
    <property type="project" value="InterPro"/>
</dbReference>
<keyword evidence="9" id="KW-1185">Reference proteome</keyword>
<dbReference type="EMBL" id="CDMY01000572">
    <property type="protein sequence ID" value="CEM23925.1"/>
    <property type="molecule type" value="Genomic_DNA"/>
</dbReference>
<protein>
    <recommendedName>
        <fullName evidence="1">Trimethylguanosine synthase</fullName>
    </recommendedName>
    <alternativeName>
        <fullName evidence="7">Cap-specific guanine-N(2) methyltransferase</fullName>
    </alternativeName>
</protein>
<gene>
    <name evidence="8" type="ORF">Vbra_21987</name>
</gene>
<dbReference type="PhylomeDB" id="A0A0G4G6F2"/>
<evidence type="ECO:0000256" key="6">
    <source>
        <dbReference type="ARBA" id="ARBA00049075"/>
    </source>
</evidence>
<evidence type="ECO:0000256" key="2">
    <source>
        <dbReference type="ARBA" id="ARBA00025783"/>
    </source>
</evidence>
<dbReference type="InterPro" id="IPR029063">
    <property type="entry name" value="SAM-dependent_MTases_sf"/>
</dbReference>
<dbReference type="VEuPathDB" id="CryptoDB:Vbra_21987"/>
<evidence type="ECO:0000256" key="7">
    <source>
        <dbReference type="ARBA" id="ARBA00049790"/>
    </source>
</evidence>
<accession>A0A0G4G6F2</accession>
<proteinExistence type="inferred from homology"/>
<organism evidence="8 9">
    <name type="scientific">Vitrella brassicaformis (strain CCMP3155)</name>
    <dbReference type="NCBI Taxonomy" id="1169540"/>
    <lineage>
        <taxon>Eukaryota</taxon>
        <taxon>Sar</taxon>
        <taxon>Alveolata</taxon>
        <taxon>Colpodellida</taxon>
        <taxon>Vitrellaceae</taxon>
        <taxon>Vitrella</taxon>
    </lineage>
</organism>
<comment type="catalytic activity">
    <reaction evidence="6">
        <text>a 5'-end (N(7)-methyl 5'-triphosphoguanosine)-ribonucleoside in snRNA + S-adenosyl-L-methionine = a 5'-end (N(2),N(7)-dimethyl 5'-triphosphoguanosine)-ribonucleoside in snRNA + S-adenosyl-L-homocysteine + H(+)</text>
        <dbReference type="Rhea" id="RHEA:78471"/>
        <dbReference type="Rhea" id="RHEA-COMP:19085"/>
        <dbReference type="Rhea" id="RHEA-COMP:19087"/>
        <dbReference type="ChEBI" id="CHEBI:15378"/>
        <dbReference type="ChEBI" id="CHEBI:57856"/>
        <dbReference type="ChEBI" id="CHEBI:59789"/>
        <dbReference type="ChEBI" id="CHEBI:156461"/>
        <dbReference type="ChEBI" id="CHEBI:172880"/>
    </reaction>
    <physiologicalReaction direction="left-to-right" evidence="6">
        <dbReference type="Rhea" id="RHEA:78472"/>
    </physiologicalReaction>
</comment>
<evidence type="ECO:0000256" key="5">
    <source>
        <dbReference type="ARBA" id="ARBA00048763"/>
    </source>
</evidence>
<dbReference type="Pfam" id="PF09445">
    <property type="entry name" value="Methyltransf_15"/>
    <property type="match status" value="1"/>
</dbReference>
<dbReference type="Proteomes" id="UP000041254">
    <property type="component" value="Unassembled WGS sequence"/>
</dbReference>
<evidence type="ECO:0000256" key="4">
    <source>
        <dbReference type="ARBA" id="ARBA00048740"/>
    </source>
</evidence>
<evidence type="ECO:0000313" key="9">
    <source>
        <dbReference type="Proteomes" id="UP000041254"/>
    </source>
</evidence>
<comment type="catalytic activity">
    <reaction evidence="3">
        <text>a 5'-end (N(2),N(7)-dimethyl 5'-triphosphoguanosine)-ribonucleoside in snoRNA + S-adenosyl-L-methionine = a 5'-end (N(2),N(2),N(7)-trimethyl 5'-triphosphoguanosine)-ribonucleoside in snoRNA + S-adenosyl-L-homocysteine + H(+)</text>
        <dbReference type="Rhea" id="RHEA:78507"/>
        <dbReference type="Rhea" id="RHEA-COMP:19088"/>
        <dbReference type="Rhea" id="RHEA-COMP:19090"/>
        <dbReference type="ChEBI" id="CHEBI:15378"/>
        <dbReference type="ChEBI" id="CHEBI:57856"/>
        <dbReference type="ChEBI" id="CHEBI:59789"/>
        <dbReference type="ChEBI" id="CHEBI:167623"/>
        <dbReference type="ChEBI" id="CHEBI:172880"/>
    </reaction>
    <physiologicalReaction direction="left-to-right" evidence="3">
        <dbReference type="Rhea" id="RHEA:78508"/>
    </physiologicalReaction>
</comment>
<dbReference type="GO" id="GO:0008168">
    <property type="term" value="F:methyltransferase activity"/>
    <property type="evidence" value="ECO:0007669"/>
    <property type="project" value="InterPro"/>
</dbReference>
<dbReference type="SUPFAM" id="SSF53335">
    <property type="entry name" value="S-adenosyl-L-methionine-dependent methyltransferases"/>
    <property type="match status" value="1"/>
</dbReference>
<evidence type="ECO:0000313" key="8">
    <source>
        <dbReference type="EMBL" id="CEM23925.1"/>
    </source>
</evidence>
<name>A0A0G4G6F2_VITBC</name>
<dbReference type="AlphaFoldDB" id="A0A0G4G6F2"/>
<comment type="catalytic activity">
    <reaction evidence="5">
        <text>a 5'-end (N(2),N(7)-dimethyl 5'-triphosphoguanosine)-ribonucleoside in snRNA + S-adenosyl-L-methionine = a 5'-end (N(2),N(2),N(7)-trimethyl 5'-triphosphoguanosine)-ribonucleoside in snRNA + S-adenosyl-L-homocysteine + H(+)</text>
        <dbReference type="Rhea" id="RHEA:78479"/>
        <dbReference type="Rhea" id="RHEA-COMP:19087"/>
        <dbReference type="Rhea" id="RHEA-COMP:19089"/>
        <dbReference type="ChEBI" id="CHEBI:15378"/>
        <dbReference type="ChEBI" id="CHEBI:57856"/>
        <dbReference type="ChEBI" id="CHEBI:59789"/>
        <dbReference type="ChEBI" id="CHEBI:167623"/>
        <dbReference type="ChEBI" id="CHEBI:172880"/>
    </reaction>
    <physiologicalReaction direction="left-to-right" evidence="5">
        <dbReference type="Rhea" id="RHEA:78480"/>
    </physiologicalReaction>
</comment>
<evidence type="ECO:0000256" key="3">
    <source>
        <dbReference type="ARBA" id="ARBA00047418"/>
    </source>
</evidence>
<sequence length="243" mass="27411">MSTIDNGDVPPSLRNAALAYLDEEYYLSGLHTRSVPAKSTPTHVDDAQENFKLYGVTPARICKESFYSFVDRTKQRKHRCDLVFADLPWGGAAFVRGSGPSTSPRWATRSVFDVLADCEAITDSFAFKLLRNTPLQAAAELGAWKATRELYENGHELITYTPPVIEAMVTRLPAARRGRTNYKLKYITAYIGNIAERMAKKLPPSRTTTWCPPAHTTVDDRVMHIVNSRATTRTERLQLRFNR</sequence>